<proteinExistence type="inferred from homology"/>
<keyword evidence="2" id="KW-0680">Restriction system</keyword>
<dbReference type="Proteomes" id="UP000655410">
    <property type="component" value="Unassembled WGS sequence"/>
</dbReference>
<evidence type="ECO:0000313" key="7">
    <source>
        <dbReference type="Proteomes" id="UP000655410"/>
    </source>
</evidence>
<accession>A0ABQ2NCL4</accession>
<keyword evidence="3" id="KW-0238">DNA-binding</keyword>
<keyword evidence="7" id="KW-1185">Reference proteome</keyword>
<evidence type="ECO:0000256" key="4">
    <source>
        <dbReference type="ARBA" id="ARBA00038652"/>
    </source>
</evidence>
<organism evidence="6 7">
    <name type="scientific">Nocardioides phosphati</name>
    <dbReference type="NCBI Taxonomy" id="1867775"/>
    <lineage>
        <taxon>Bacteria</taxon>
        <taxon>Bacillati</taxon>
        <taxon>Actinomycetota</taxon>
        <taxon>Actinomycetes</taxon>
        <taxon>Propionibacteriales</taxon>
        <taxon>Nocardioidaceae</taxon>
        <taxon>Nocardioides</taxon>
    </lineage>
</organism>
<dbReference type="CDD" id="cd17257">
    <property type="entry name" value="RMtype1_S_EcoBI-TRD1-CR1_like"/>
    <property type="match status" value="1"/>
</dbReference>
<evidence type="ECO:0000259" key="5">
    <source>
        <dbReference type="Pfam" id="PF01420"/>
    </source>
</evidence>
<name>A0ABQ2NCL4_9ACTN</name>
<protein>
    <recommendedName>
        <fullName evidence="5">Type I restriction modification DNA specificity domain-containing protein</fullName>
    </recommendedName>
</protein>
<dbReference type="RefSeq" id="WP_188783838.1">
    <property type="nucleotide sequence ID" value="NZ_BMNI01000004.1"/>
</dbReference>
<dbReference type="PANTHER" id="PTHR43140">
    <property type="entry name" value="TYPE-1 RESTRICTION ENZYME ECOKI SPECIFICITY PROTEIN"/>
    <property type="match status" value="1"/>
</dbReference>
<dbReference type="InterPro" id="IPR044946">
    <property type="entry name" value="Restrct_endonuc_typeI_TRD_sf"/>
</dbReference>
<dbReference type="EMBL" id="BMNI01000004">
    <property type="protein sequence ID" value="GGO89657.1"/>
    <property type="molecule type" value="Genomic_DNA"/>
</dbReference>
<evidence type="ECO:0000256" key="2">
    <source>
        <dbReference type="ARBA" id="ARBA00022747"/>
    </source>
</evidence>
<dbReference type="InterPro" id="IPR000055">
    <property type="entry name" value="Restrct_endonuc_typeI_TRD"/>
</dbReference>
<dbReference type="CDD" id="cd17282">
    <property type="entry name" value="RMtype1_S_Eco16444ORF1681_TRD1-CR1_like"/>
    <property type="match status" value="1"/>
</dbReference>
<evidence type="ECO:0000313" key="6">
    <source>
        <dbReference type="EMBL" id="GGO89657.1"/>
    </source>
</evidence>
<dbReference type="Gene3D" id="3.90.220.20">
    <property type="entry name" value="DNA methylase specificity domains"/>
    <property type="match status" value="2"/>
</dbReference>
<dbReference type="Gene3D" id="1.10.287.1120">
    <property type="entry name" value="Bipartite methylase S protein"/>
    <property type="match status" value="1"/>
</dbReference>
<feature type="domain" description="Type I restriction modification DNA specificity" evidence="5">
    <location>
        <begin position="220"/>
        <end position="381"/>
    </location>
</feature>
<gene>
    <name evidence="6" type="ORF">GCM10011584_19640</name>
</gene>
<comment type="similarity">
    <text evidence="1">Belongs to the type-I restriction system S methylase family.</text>
</comment>
<evidence type="ECO:0000256" key="3">
    <source>
        <dbReference type="ARBA" id="ARBA00023125"/>
    </source>
</evidence>
<dbReference type="InterPro" id="IPR051212">
    <property type="entry name" value="Type-I_RE_S_subunit"/>
</dbReference>
<dbReference type="PANTHER" id="PTHR43140:SF1">
    <property type="entry name" value="TYPE I RESTRICTION ENZYME ECOKI SPECIFICITY SUBUNIT"/>
    <property type="match status" value="1"/>
</dbReference>
<dbReference type="Pfam" id="PF01420">
    <property type="entry name" value="Methylase_S"/>
    <property type="match status" value="2"/>
</dbReference>
<comment type="subunit">
    <text evidence="4">The methyltransferase is composed of M and S polypeptides.</text>
</comment>
<dbReference type="SUPFAM" id="SSF116734">
    <property type="entry name" value="DNA methylase specificity domain"/>
    <property type="match status" value="2"/>
</dbReference>
<comment type="caution">
    <text evidence="6">The sequence shown here is derived from an EMBL/GenBank/DDBJ whole genome shotgun (WGS) entry which is preliminary data.</text>
</comment>
<sequence length="400" mass="44811">MSRIDDLIAEHCPGGVEFRALGDVCDVFSGFAFRSSLFNDKGVGLPLIRIRDVNSGDSGTFYSGEYDERYLVSTGDLLIGMDGDFRAVRWQRGPALLNQRVCRLQELSLDIEPSYLHHLAKVVVQTIQDRTEQSTVKHLSSRDLKATKIPVPPLAVQREIAAILDQMETLKVELEAELEAELEQRSSQYAYYRDSLLNSGNSACQWRTLYEVAAEFGRGKSKHRPRNDAKLYGGPYPFIQTGDIRNSSHRVTAHSQTYSELGLAQSKLWPRGTVCITIAANIAETAVLDFDACFPDSVVGLVPDPLTTTPEYVEYLLQSFKSTLASRGQGSAQENINLATFEHARFPFPSLKEQARIVAILDRFDALVSDLSIGLPAEIEARRKQYEYYRDRLLTFEEAA</sequence>
<feature type="domain" description="Type I restriction modification DNA specificity" evidence="5">
    <location>
        <begin position="13"/>
        <end position="184"/>
    </location>
</feature>
<reference evidence="7" key="1">
    <citation type="journal article" date="2019" name="Int. J. Syst. Evol. Microbiol.">
        <title>The Global Catalogue of Microorganisms (GCM) 10K type strain sequencing project: providing services to taxonomists for standard genome sequencing and annotation.</title>
        <authorList>
            <consortium name="The Broad Institute Genomics Platform"/>
            <consortium name="The Broad Institute Genome Sequencing Center for Infectious Disease"/>
            <person name="Wu L."/>
            <person name="Ma J."/>
        </authorList>
    </citation>
    <scope>NUCLEOTIDE SEQUENCE [LARGE SCALE GENOMIC DNA]</scope>
    <source>
        <strain evidence="7">CGMCC 4.7371</strain>
    </source>
</reference>
<evidence type="ECO:0000256" key="1">
    <source>
        <dbReference type="ARBA" id="ARBA00010923"/>
    </source>
</evidence>